<evidence type="ECO:0000256" key="2">
    <source>
        <dbReference type="ARBA" id="ARBA00007193"/>
    </source>
</evidence>
<evidence type="ECO:0000256" key="11">
    <source>
        <dbReference type="ARBA" id="ARBA00023303"/>
    </source>
</evidence>
<dbReference type="OMA" id="CWRRDDH"/>
<dbReference type="Pfam" id="PF00858">
    <property type="entry name" value="ASC"/>
    <property type="match status" value="1"/>
</dbReference>
<keyword evidence="4 12" id="KW-0894">Sodium channel</keyword>
<dbReference type="AlphaFoldDB" id="A0A8I6RDD6"/>
<dbReference type="InterPro" id="IPR001873">
    <property type="entry name" value="ENaC"/>
</dbReference>
<evidence type="ECO:0000256" key="7">
    <source>
        <dbReference type="ARBA" id="ARBA00023053"/>
    </source>
</evidence>
<feature type="transmembrane region" description="Helical" evidence="13">
    <location>
        <begin position="39"/>
        <end position="60"/>
    </location>
</feature>
<evidence type="ECO:0000256" key="9">
    <source>
        <dbReference type="ARBA" id="ARBA00023136"/>
    </source>
</evidence>
<keyword evidence="9 13" id="KW-0472">Membrane</keyword>
<dbReference type="PANTHER" id="PTHR11690:SF240">
    <property type="entry name" value="PICKPOCKET 25-RELATED"/>
    <property type="match status" value="1"/>
</dbReference>
<evidence type="ECO:0000256" key="12">
    <source>
        <dbReference type="RuleBase" id="RU000679"/>
    </source>
</evidence>
<evidence type="ECO:0000256" key="8">
    <source>
        <dbReference type="ARBA" id="ARBA00023065"/>
    </source>
</evidence>
<evidence type="ECO:0000256" key="6">
    <source>
        <dbReference type="ARBA" id="ARBA00022989"/>
    </source>
</evidence>
<dbReference type="GO" id="GO:0015280">
    <property type="term" value="F:ligand-gated sodium channel activity"/>
    <property type="evidence" value="ECO:0007669"/>
    <property type="project" value="TreeGrafter"/>
</dbReference>
<comment type="similarity">
    <text evidence="2 12">Belongs to the amiloride-sensitive sodium channel (TC 1.A.6) family.</text>
</comment>
<evidence type="ECO:0000256" key="5">
    <source>
        <dbReference type="ARBA" id="ARBA00022692"/>
    </source>
</evidence>
<reference evidence="14" key="1">
    <citation type="submission" date="2022-01" db="UniProtKB">
        <authorList>
            <consortium name="EnsemblMetazoa"/>
        </authorList>
    </citation>
    <scope>IDENTIFICATION</scope>
</reference>
<dbReference type="Proteomes" id="UP000494040">
    <property type="component" value="Unassembled WGS sequence"/>
</dbReference>
<dbReference type="RefSeq" id="XP_014243209.1">
    <property type="nucleotide sequence ID" value="XM_014387723.2"/>
</dbReference>
<evidence type="ECO:0000256" key="3">
    <source>
        <dbReference type="ARBA" id="ARBA00022448"/>
    </source>
</evidence>
<evidence type="ECO:0000313" key="15">
    <source>
        <dbReference type="Proteomes" id="UP000494040"/>
    </source>
</evidence>
<comment type="subcellular location">
    <subcellularLocation>
        <location evidence="1">Membrane</location>
        <topology evidence="1">Multi-pass membrane protein</topology>
    </subcellularLocation>
</comment>
<organism evidence="14 15">
    <name type="scientific">Cimex lectularius</name>
    <name type="common">Bed bug</name>
    <name type="synonym">Acanthia lectularia</name>
    <dbReference type="NCBI Taxonomy" id="79782"/>
    <lineage>
        <taxon>Eukaryota</taxon>
        <taxon>Metazoa</taxon>
        <taxon>Ecdysozoa</taxon>
        <taxon>Arthropoda</taxon>
        <taxon>Hexapoda</taxon>
        <taxon>Insecta</taxon>
        <taxon>Pterygota</taxon>
        <taxon>Neoptera</taxon>
        <taxon>Paraneoptera</taxon>
        <taxon>Hemiptera</taxon>
        <taxon>Heteroptera</taxon>
        <taxon>Panheteroptera</taxon>
        <taxon>Cimicomorpha</taxon>
        <taxon>Cimicidae</taxon>
        <taxon>Cimex</taxon>
    </lineage>
</organism>
<proteinExistence type="inferred from homology"/>
<dbReference type="PANTHER" id="PTHR11690">
    <property type="entry name" value="AMILORIDE-SENSITIVE SODIUM CHANNEL-RELATED"/>
    <property type="match status" value="1"/>
</dbReference>
<protein>
    <recommendedName>
        <fullName evidence="16">Sodium channel protein Nach</fullName>
    </recommendedName>
</protein>
<evidence type="ECO:0000256" key="10">
    <source>
        <dbReference type="ARBA" id="ARBA00023201"/>
    </source>
</evidence>
<accession>A0A8I6RDD6</accession>
<name>A0A8I6RDD6_CIMLE</name>
<evidence type="ECO:0000256" key="1">
    <source>
        <dbReference type="ARBA" id="ARBA00004141"/>
    </source>
</evidence>
<keyword evidence="7" id="KW-0915">Sodium</keyword>
<keyword evidence="3 12" id="KW-0813">Transport</keyword>
<evidence type="ECO:0000313" key="14">
    <source>
        <dbReference type="EnsemblMetazoa" id="XP_014243209.1"/>
    </source>
</evidence>
<sequence length="474" mass="56030">MRRFRRSKIANYIQEFGNETTLHGIPHLIKPKVHYLEKIMWVVIVALSTGGAMSLILNSWNRYNANPTVISLEKDFRDWNLTFPASTACFLNRLNDTLADDYIYEKWGIDPNTTEGEKYKAFLDSVVNLTWANMDSFKNFTDSEVFTSLTGEQLVDIARNVMVEMIFHSNIFNPIYKNISFEPTVTEMGYCYSYSSIVSSFLHFKDQAVVTYKKDLPVCNYLNSLCYARIEDLPTTVKYYIHSPYEIPDVNDKYFVVIQNMERDTSFRFQEMVASEDLRRLDPMQRQCRFVDEPLEGDKFYSYNLCMMNCRKRVAVGLCGCMPYFYIKGDGAKLCDVKGLACLSKYKERIVRLREEDGRRIHCNCLFQCEYTSFYIDKDAQRQWSYPVPSNIRYRWAIEHYSKTRQKRDIIFGFEDLLGNLFACRIFSRAYIQLFVSYYSFTRWHSRLFPRLQRAQLRRARLFLHAPTLLVHLQ</sequence>
<dbReference type="GeneID" id="106663131"/>
<keyword evidence="10 12" id="KW-0739">Sodium transport</keyword>
<keyword evidence="11 12" id="KW-0407">Ion channel</keyword>
<keyword evidence="6 13" id="KW-1133">Transmembrane helix</keyword>
<evidence type="ECO:0000256" key="13">
    <source>
        <dbReference type="SAM" id="Phobius"/>
    </source>
</evidence>
<evidence type="ECO:0000256" key="4">
    <source>
        <dbReference type="ARBA" id="ARBA00022461"/>
    </source>
</evidence>
<dbReference type="Gene3D" id="1.10.287.820">
    <property type="entry name" value="Acid-sensing ion channel domain"/>
    <property type="match status" value="1"/>
</dbReference>
<keyword evidence="5 12" id="KW-0812">Transmembrane</keyword>
<dbReference type="KEGG" id="clec:106663131"/>
<dbReference type="GO" id="GO:0005886">
    <property type="term" value="C:plasma membrane"/>
    <property type="evidence" value="ECO:0007669"/>
    <property type="project" value="TreeGrafter"/>
</dbReference>
<keyword evidence="8 12" id="KW-0406">Ion transport</keyword>
<evidence type="ECO:0008006" key="16">
    <source>
        <dbReference type="Google" id="ProtNLM"/>
    </source>
</evidence>
<keyword evidence="15" id="KW-1185">Reference proteome</keyword>
<dbReference type="OrthoDB" id="6628406at2759"/>
<dbReference type="EnsemblMetazoa" id="XM_014387723.2">
    <property type="protein sequence ID" value="XP_014243209.1"/>
    <property type="gene ID" value="LOC106663131"/>
</dbReference>